<keyword evidence="2" id="KW-0675">Receptor</keyword>
<name>A0A8H6NR37_9PEZI</name>
<protein>
    <submittedName>
        <fullName evidence="2">Abscisic acid ABA receptor</fullName>
    </submittedName>
</protein>
<dbReference type="GO" id="GO:0005975">
    <property type="term" value="P:carbohydrate metabolic process"/>
    <property type="evidence" value="ECO:0007669"/>
    <property type="project" value="InterPro"/>
</dbReference>
<keyword evidence="3" id="KW-1185">Reference proteome</keyword>
<evidence type="ECO:0000313" key="3">
    <source>
        <dbReference type="Proteomes" id="UP000639643"/>
    </source>
</evidence>
<gene>
    <name evidence="2" type="ORF">CMUS01_03696</name>
</gene>
<feature type="compositionally biased region" description="Low complexity" evidence="1">
    <location>
        <begin position="10"/>
        <end position="21"/>
    </location>
</feature>
<accession>A0A8H6NR37</accession>
<comment type="caution">
    <text evidence="2">The sequence shown here is derived from an EMBL/GenBank/DDBJ whole genome shotgun (WGS) entry which is preliminary data.</text>
</comment>
<dbReference type="AlphaFoldDB" id="A0A8H6NR37"/>
<proteinExistence type="predicted"/>
<feature type="region of interest" description="Disordered" evidence="1">
    <location>
        <begin position="1"/>
        <end position="21"/>
    </location>
</feature>
<sequence>MSLETHLSRTLTTSPPQSSHLTLTTPLTSHVGTSYLFLAISSLHPRLQIHSYPARHWAVAYVTNIPSPTPSSSILGLTDALSAVAVRAAISSDLSHVRHFLSLLNPALSSETQLPTCLLHGLAGTLYLLRLIRHWVPSSAPLVSRTIVQISEHLLSSPWSCPDSSSGVDGELGTLTQLVLTSPPLAPRLVEKLADLLRLQQDSGSWPSKDAGPGFASGAAGLVISLLSLRPFFPSLQEEIDACLARGREFLHRSADQAPASLWDGILGITLLKTKSAFPKGPSRDNLLSRCSPESLPNSSRGGPDAHAPPSESGSVASSYDPGAAWLRAVCDRDLPRMIFYNDI</sequence>
<evidence type="ECO:0000313" key="2">
    <source>
        <dbReference type="EMBL" id="KAF6841032.1"/>
    </source>
</evidence>
<evidence type="ECO:0000256" key="1">
    <source>
        <dbReference type="SAM" id="MobiDB-lite"/>
    </source>
</evidence>
<dbReference type="Gene3D" id="1.50.10.10">
    <property type="match status" value="1"/>
</dbReference>
<dbReference type="InterPro" id="IPR012341">
    <property type="entry name" value="6hp_glycosidase-like_sf"/>
</dbReference>
<dbReference type="EMBL" id="WIGM01000092">
    <property type="protein sequence ID" value="KAF6841032.1"/>
    <property type="molecule type" value="Genomic_DNA"/>
</dbReference>
<feature type="region of interest" description="Disordered" evidence="1">
    <location>
        <begin position="279"/>
        <end position="319"/>
    </location>
</feature>
<dbReference type="OrthoDB" id="10257263at2759"/>
<dbReference type="SUPFAM" id="SSF158745">
    <property type="entry name" value="LanC-like"/>
    <property type="match status" value="1"/>
</dbReference>
<organism evidence="2 3">
    <name type="scientific">Colletotrichum musicola</name>
    <dbReference type="NCBI Taxonomy" id="2175873"/>
    <lineage>
        <taxon>Eukaryota</taxon>
        <taxon>Fungi</taxon>
        <taxon>Dikarya</taxon>
        <taxon>Ascomycota</taxon>
        <taxon>Pezizomycotina</taxon>
        <taxon>Sordariomycetes</taxon>
        <taxon>Hypocreomycetidae</taxon>
        <taxon>Glomerellales</taxon>
        <taxon>Glomerellaceae</taxon>
        <taxon>Colletotrichum</taxon>
        <taxon>Colletotrichum orchidearum species complex</taxon>
    </lineage>
</organism>
<reference evidence="2" key="1">
    <citation type="journal article" date="2020" name="Phytopathology">
        <title>Genome Sequence Resources of Colletotrichum truncatum, C. plurivorum, C. musicola, and C. sojae: Four Species Pathogenic to Soybean (Glycine max).</title>
        <authorList>
            <person name="Rogerio F."/>
            <person name="Boufleur T.R."/>
            <person name="Ciampi-Guillardi M."/>
            <person name="Sukno S.A."/>
            <person name="Thon M.R."/>
            <person name="Massola Junior N.S."/>
            <person name="Baroncelli R."/>
        </authorList>
    </citation>
    <scope>NUCLEOTIDE SEQUENCE</scope>
    <source>
        <strain evidence="2">LFN0074</strain>
    </source>
</reference>
<dbReference type="Proteomes" id="UP000639643">
    <property type="component" value="Unassembled WGS sequence"/>
</dbReference>